<keyword evidence="1" id="KW-0472">Membrane</keyword>
<organism evidence="2 3">
    <name type="scientific">Roseicyclus mahoneyensis</name>
    <dbReference type="NCBI Taxonomy" id="164332"/>
    <lineage>
        <taxon>Bacteria</taxon>
        <taxon>Pseudomonadati</taxon>
        <taxon>Pseudomonadota</taxon>
        <taxon>Alphaproteobacteria</taxon>
        <taxon>Rhodobacterales</taxon>
        <taxon>Roseobacteraceae</taxon>
        <taxon>Roseicyclus</taxon>
    </lineage>
</organism>
<keyword evidence="3" id="KW-1185">Reference proteome</keyword>
<evidence type="ECO:0000313" key="3">
    <source>
        <dbReference type="Proteomes" id="UP000245708"/>
    </source>
</evidence>
<accession>A0A316G1V3</accession>
<keyword evidence="1" id="KW-0812">Transmembrane</keyword>
<comment type="caution">
    <text evidence="2">The sequence shown here is derived from an EMBL/GenBank/DDBJ whole genome shotgun (WGS) entry which is preliminary data.</text>
</comment>
<dbReference type="AlphaFoldDB" id="A0A316G1V3"/>
<evidence type="ECO:0000313" key="2">
    <source>
        <dbReference type="EMBL" id="PWK54901.1"/>
    </source>
</evidence>
<keyword evidence="1" id="KW-1133">Transmembrane helix</keyword>
<dbReference type="RefSeq" id="WP_109671142.1">
    <property type="nucleotide sequence ID" value="NZ_QGGW01000022.1"/>
</dbReference>
<protein>
    <submittedName>
        <fullName evidence="2">Uncharacterized protein</fullName>
    </submittedName>
</protein>
<name>A0A316G1V3_9RHOB</name>
<reference evidence="2 3" key="1">
    <citation type="submission" date="2018-05" db="EMBL/GenBank/DDBJ databases">
        <title>Genomic Encyclopedia of Type Strains, Phase IV (KMG-IV): sequencing the most valuable type-strain genomes for metagenomic binning, comparative biology and taxonomic classification.</title>
        <authorList>
            <person name="Goeker M."/>
        </authorList>
    </citation>
    <scope>NUCLEOTIDE SEQUENCE [LARGE SCALE GENOMIC DNA]</scope>
    <source>
        <strain evidence="2 3">DSM 16097</strain>
    </source>
</reference>
<gene>
    <name evidence="2" type="ORF">C7455_1228</name>
</gene>
<feature type="transmembrane region" description="Helical" evidence="1">
    <location>
        <begin position="114"/>
        <end position="135"/>
    </location>
</feature>
<dbReference type="EMBL" id="QGGW01000022">
    <property type="protein sequence ID" value="PWK54901.1"/>
    <property type="molecule type" value="Genomic_DNA"/>
</dbReference>
<sequence>MANGRTVEIQPRRNVLRRSCKVRLSEDRVVQIRGSRVKELLLARLTQIQLDATYMRRPTLIIESLEGHRIAVTARPGEAGLDEFHSFCHAFLDRAGRFNPFLKFSLGPPLRTWVGARLALALSVAAFGWMAWTVVAGSGVSTLFVGAAILPTSLIFLAPVLQAARSEDVPLSAFSAALNKRP</sequence>
<feature type="transmembrane region" description="Helical" evidence="1">
    <location>
        <begin position="141"/>
        <end position="161"/>
    </location>
</feature>
<dbReference type="Proteomes" id="UP000245708">
    <property type="component" value="Unassembled WGS sequence"/>
</dbReference>
<proteinExistence type="predicted"/>
<evidence type="ECO:0000256" key="1">
    <source>
        <dbReference type="SAM" id="Phobius"/>
    </source>
</evidence>